<keyword evidence="1" id="KW-0812">Transmembrane</keyword>
<name>A0A658QU61_9BURK</name>
<comment type="caution">
    <text evidence="2">The sequence shown here is derived from an EMBL/GenBank/DDBJ whole genome shotgun (WGS) entry which is preliminary data.</text>
</comment>
<protein>
    <submittedName>
        <fullName evidence="2">Membrane protein</fullName>
    </submittedName>
</protein>
<dbReference type="Pfam" id="PF12790">
    <property type="entry name" value="T6SS-SciN"/>
    <property type="match status" value="1"/>
</dbReference>
<dbReference type="Gene3D" id="2.60.40.4150">
    <property type="entry name" value="Type VI secretion system, lipoprotein SciN"/>
    <property type="match status" value="1"/>
</dbReference>
<dbReference type="Proteomes" id="UP000198263">
    <property type="component" value="Unassembled WGS sequence"/>
</dbReference>
<accession>A0A658QU61</accession>
<keyword evidence="1" id="KW-1133">Transmembrane helix</keyword>
<evidence type="ECO:0000313" key="3">
    <source>
        <dbReference type="Proteomes" id="UP000198263"/>
    </source>
</evidence>
<dbReference type="AlphaFoldDB" id="A0A658QU61"/>
<dbReference type="PANTHER" id="PTHR37625:SF4">
    <property type="entry name" value="OUTER MEMBRANE LIPOPROTEIN"/>
    <property type="match status" value="1"/>
</dbReference>
<evidence type="ECO:0000313" key="2">
    <source>
        <dbReference type="EMBL" id="SAL22199.1"/>
    </source>
</evidence>
<dbReference type="InterPro" id="IPR017734">
    <property type="entry name" value="T6SS_SciN"/>
</dbReference>
<proteinExistence type="predicted"/>
<dbReference type="PANTHER" id="PTHR37625">
    <property type="entry name" value="OUTER MEMBRANE LIPOPROTEIN-RELATED"/>
    <property type="match status" value="1"/>
</dbReference>
<dbReference type="EMBL" id="FCNV02000002">
    <property type="protein sequence ID" value="SAL22199.1"/>
    <property type="molecule type" value="Genomic_DNA"/>
</dbReference>
<feature type="transmembrane region" description="Helical" evidence="1">
    <location>
        <begin position="21"/>
        <end position="42"/>
    </location>
</feature>
<reference evidence="2 3" key="1">
    <citation type="submission" date="2016-01" db="EMBL/GenBank/DDBJ databases">
        <authorList>
            <person name="Peeters C."/>
        </authorList>
    </citation>
    <scope>NUCLEOTIDE SEQUENCE [LARGE SCALE GENOMIC DNA]</scope>
    <source>
        <strain evidence="2">LMG 29315</strain>
    </source>
</reference>
<organism evidence="2 3">
    <name type="scientific">Caballeronia concitans</name>
    <dbReference type="NCBI Taxonomy" id="1777133"/>
    <lineage>
        <taxon>Bacteria</taxon>
        <taxon>Pseudomonadati</taxon>
        <taxon>Pseudomonadota</taxon>
        <taxon>Betaproteobacteria</taxon>
        <taxon>Burkholderiales</taxon>
        <taxon>Burkholderiaceae</taxon>
        <taxon>Caballeronia</taxon>
    </lineage>
</organism>
<dbReference type="NCBIfam" id="TIGR03352">
    <property type="entry name" value="VI_chp_3"/>
    <property type="match status" value="1"/>
</dbReference>
<keyword evidence="3" id="KW-1185">Reference proteome</keyword>
<evidence type="ECO:0000256" key="1">
    <source>
        <dbReference type="SAM" id="Phobius"/>
    </source>
</evidence>
<gene>
    <name evidence="2" type="ORF">AWB72_01561</name>
</gene>
<dbReference type="InterPro" id="IPR038706">
    <property type="entry name" value="Type_VI_SciN-like_sf"/>
</dbReference>
<sequence>MQHNSYNESRSRKLIGCIARGASMTLASVSVLTFAGCGVWQATKDSTVSAAQWLFTTQVKTMNIDFDGRAALNETASGQSLSTVVRLYQLKDSKTFAQLEYIQLQNDDLELLKADLVATKDVVLKPGGSASVSEPMQKDAEYVGVVAFFRTPNSARPWKLLIPKKQWKDTDPVKIQVQGSMLVLEGAKPKAVKHDAPQQSVPASEAAAASSVANASAASKAAAQNVSAAADAVTSAKASVSAASRSAAGL</sequence>
<keyword evidence="1" id="KW-0472">Membrane</keyword>